<dbReference type="EMBL" id="CP020931">
    <property type="protein sequence ID" value="ARM85579.1"/>
    <property type="molecule type" value="Genomic_DNA"/>
</dbReference>
<sequence>MKLLVDAGNTRLKWLLVGDGHLVGTGSAILDADDPFCDIRCQSAHIRRVAVSTVISEERRQHLQVQLEAFCRAPIVFHWAEPRRGGLVNAYTETSRMGADRWHAMYAAWQADKGGFAVVDAGSAITIDYVADTGAHLGGYILPGKQMMLRSLRQDAARIGFDASDVQAAEPGASTTECVQHGLVWLWASMAARIEADCRRLGLGRVLVTGGDAEGLLDAGLSAHHEPSLVLKGLAAVDGESERE</sequence>
<dbReference type="CDD" id="cd24015">
    <property type="entry name" value="ASKHA_NBD_PanK-III"/>
    <property type="match status" value="1"/>
</dbReference>
<dbReference type="Gene3D" id="3.30.420.40">
    <property type="match status" value="2"/>
</dbReference>
<dbReference type="Proteomes" id="UP000193100">
    <property type="component" value="Chromosome"/>
</dbReference>
<dbReference type="InterPro" id="IPR043129">
    <property type="entry name" value="ATPase_NBD"/>
</dbReference>
<dbReference type="RefSeq" id="WP_085681649.1">
    <property type="nucleotide sequence ID" value="NZ_CP020931.1"/>
</dbReference>
<reference evidence="17 18" key="1">
    <citation type="submission" date="2017-04" db="EMBL/GenBank/DDBJ databases">
        <title>Genome Sequence of Marinobacter salarius strain SMR5 Isolated from a culture of the Diatom Skeletonema marinoi.</title>
        <authorList>
            <person name="Topel M."/>
            <person name="Pinder M.I.M."/>
            <person name="Johansson O.N."/>
            <person name="Kourtchenko O."/>
            <person name="Godhe A."/>
            <person name="Clarke A.K."/>
        </authorList>
    </citation>
    <scope>NUCLEOTIDE SEQUENCE [LARGE SCALE GENOMIC DNA]</scope>
    <source>
        <strain evidence="17 18">SMR5</strain>
    </source>
</reference>
<dbReference type="AlphaFoldDB" id="A0A1W6KE39"/>
<evidence type="ECO:0000256" key="6">
    <source>
        <dbReference type="ARBA" id="ARBA00012102"/>
    </source>
</evidence>
<dbReference type="PANTHER" id="PTHR34265:SF1">
    <property type="entry name" value="TYPE III PANTOTHENATE KINASE"/>
    <property type="match status" value="1"/>
</dbReference>
<evidence type="ECO:0000256" key="1">
    <source>
        <dbReference type="ARBA" id="ARBA00001206"/>
    </source>
</evidence>
<dbReference type="EC" id="2.7.1.33" evidence="6 16"/>
<keyword evidence="12 16" id="KW-0630">Potassium</keyword>
<dbReference type="PANTHER" id="PTHR34265">
    <property type="entry name" value="TYPE III PANTOTHENATE KINASE"/>
    <property type="match status" value="1"/>
</dbReference>
<name>A0A1W6KE39_9GAMM</name>
<evidence type="ECO:0000256" key="12">
    <source>
        <dbReference type="ARBA" id="ARBA00022958"/>
    </source>
</evidence>
<comment type="pathway">
    <text evidence="4 16">Cofactor biosynthesis; coenzyme A biosynthesis; CoA from (R)-pantothenate: step 1/5.</text>
</comment>
<keyword evidence="10 16" id="KW-0418">Kinase</keyword>
<comment type="catalytic activity">
    <reaction evidence="1 16">
        <text>(R)-pantothenate + ATP = (R)-4'-phosphopantothenate + ADP + H(+)</text>
        <dbReference type="Rhea" id="RHEA:16373"/>
        <dbReference type="ChEBI" id="CHEBI:10986"/>
        <dbReference type="ChEBI" id="CHEBI:15378"/>
        <dbReference type="ChEBI" id="CHEBI:29032"/>
        <dbReference type="ChEBI" id="CHEBI:30616"/>
        <dbReference type="ChEBI" id="CHEBI:456216"/>
        <dbReference type="EC" id="2.7.1.33"/>
    </reaction>
</comment>
<evidence type="ECO:0000256" key="5">
    <source>
        <dbReference type="ARBA" id="ARBA00011738"/>
    </source>
</evidence>
<comment type="cofactor">
    <cofactor evidence="16">
        <name>NH4(+)</name>
        <dbReference type="ChEBI" id="CHEBI:28938"/>
    </cofactor>
    <cofactor evidence="16">
        <name>K(+)</name>
        <dbReference type="ChEBI" id="CHEBI:29103"/>
    </cofactor>
    <text evidence="16">A monovalent cation. Ammonium or potassium.</text>
</comment>
<feature type="binding site" evidence="16">
    <location>
        <begin position="6"/>
        <end position="13"/>
    </location>
    <ligand>
        <name>ATP</name>
        <dbReference type="ChEBI" id="CHEBI:30616"/>
    </ligand>
</feature>
<evidence type="ECO:0000256" key="3">
    <source>
        <dbReference type="ARBA" id="ARBA00004496"/>
    </source>
</evidence>
<keyword evidence="13 16" id="KW-0173">Coenzyme A biosynthesis</keyword>
<dbReference type="InterPro" id="IPR004619">
    <property type="entry name" value="Type_III_PanK"/>
</dbReference>
<evidence type="ECO:0000256" key="7">
    <source>
        <dbReference type="ARBA" id="ARBA00022490"/>
    </source>
</evidence>
<dbReference type="NCBIfam" id="TIGR00671">
    <property type="entry name" value="baf"/>
    <property type="match status" value="1"/>
</dbReference>
<dbReference type="SUPFAM" id="SSF53067">
    <property type="entry name" value="Actin-like ATPase domain"/>
    <property type="match status" value="2"/>
</dbReference>
<evidence type="ECO:0000256" key="4">
    <source>
        <dbReference type="ARBA" id="ARBA00005225"/>
    </source>
</evidence>
<accession>A0A1W6KE39</accession>
<comment type="subunit">
    <text evidence="5 16">Homodimer.</text>
</comment>
<feature type="binding site" evidence="16">
    <location>
        <position position="91"/>
    </location>
    <ligand>
        <name>substrate</name>
    </ligand>
</feature>
<keyword evidence="16" id="KW-0479">Metal-binding</keyword>
<dbReference type="GO" id="GO:0015937">
    <property type="term" value="P:coenzyme A biosynthetic process"/>
    <property type="evidence" value="ECO:0007669"/>
    <property type="project" value="UniProtKB-UniRule"/>
</dbReference>
<comment type="subcellular location">
    <subcellularLocation>
        <location evidence="3 16">Cytoplasm</location>
    </subcellularLocation>
</comment>
<evidence type="ECO:0000313" key="18">
    <source>
        <dbReference type="Proteomes" id="UP000193100"/>
    </source>
</evidence>
<dbReference type="GO" id="GO:0005737">
    <property type="term" value="C:cytoplasm"/>
    <property type="evidence" value="ECO:0007669"/>
    <property type="project" value="UniProtKB-SubCell"/>
</dbReference>
<keyword evidence="11 16" id="KW-0067">ATP-binding</keyword>
<dbReference type="UniPathway" id="UPA00241">
    <property type="reaction ID" value="UER00352"/>
</dbReference>
<evidence type="ECO:0000256" key="14">
    <source>
        <dbReference type="ARBA" id="ARBA00038036"/>
    </source>
</evidence>
<keyword evidence="9 16" id="KW-0547">Nucleotide-binding</keyword>
<evidence type="ECO:0000256" key="10">
    <source>
        <dbReference type="ARBA" id="ARBA00022777"/>
    </source>
</evidence>
<organism evidence="17 18">
    <name type="scientific">Marinobacter salarius</name>
    <dbReference type="NCBI Taxonomy" id="1420917"/>
    <lineage>
        <taxon>Bacteria</taxon>
        <taxon>Pseudomonadati</taxon>
        <taxon>Pseudomonadota</taxon>
        <taxon>Gammaproteobacteria</taxon>
        <taxon>Pseudomonadales</taxon>
        <taxon>Marinobacteraceae</taxon>
        <taxon>Marinobacter</taxon>
    </lineage>
</organism>
<evidence type="ECO:0000256" key="15">
    <source>
        <dbReference type="ARBA" id="ARBA00040883"/>
    </source>
</evidence>
<evidence type="ECO:0000256" key="16">
    <source>
        <dbReference type="HAMAP-Rule" id="MF_01274"/>
    </source>
</evidence>
<dbReference type="GO" id="GO:0004594">
    <property type="term" value="F:pantothenate kinase activity"/>
    <property type="evidence" value="ECO:0007669"/>
    <property type="project" value="UniProtKB-UniRule"/>
</dbReference>
<dbReference type="GO" id="GO:0046872">
    <property type="term" value="F:metal ion binding"/>
    <property type="evidence" value="ECO:0007669"/>
    <property type="project" value="UniProtKB-KW"/>
</dbReference>
<dbReference type="GO" id="GO:0005524">
    <property type="term" value="F:ATP binding"/>
    <property type="evidence" value="ECO:0007669"/>
    <property type="project" value="UniProtKB-UniRule"/>
</dbReference>
<feature type="binding site" evidence="16">
    <location>
        <begin position="98"/>
        <end position="101"/>
    </location>
    <ligand>
        <name>substrate</name>
    </ligand>
</feature>
<evidence type="ECO:0000256" key="2">
    <source>
        <dbReference type="ARBA" id="ARBA00001958"/>
    </source>
</evidence>
<dbReference type="HAMAP" id="MF_01274">
    <property type="entry name" value="Pantothen_kinase_3"/>
    <property type="match status" value="1"/>
</dbReference>
<dbReference type="GeneID" id="77257474"/>
<feature type="binding site" evidence="16">
    <location>
        <position position="120"/>
    </location>
    <ligand>
        <name>K(+)</name>
        <dbReference type="ChEBI" id="CHEBI:29103"/>
    </ligand>
</feature>
<evidence type="ECO:0000256" key="13">
    <source>
        <dbReference type="ARBA" id="ARBA00022993"/>
    </source>
</evidence>
<protein>
    <recommendedName>
        <fullName evidence="15 16">Type III pantothenate kinase</fullName>
        <ecNumber evidence="6 16">2.7.1.33</ecNumber>
    </recommendedName>
    <alternativeName>
        <fullName evidence="16">PanK-III</fullName>
    </alternativeName>
    <alternativeName>
        <fullName evidence="16">Pantothenic acid kinase</fullName>
    </alternativeName>
</protein>
<feature type="binding site" evidence="16">
    <location>
        <position position="123"/>
    </location>
    <ligand>
        <name>ATP</name>
        <dbReference type="ChEBI" id="CHEBI:30616"/>
    </ligand>
</feature>
<comment type="cofactor">
    <cofactor evidence="2">
        <name>K(+)</name>
        <dbReference type="ChEBI" id="CHEBI:29103"/>
    </cofactor>
</comment>
<evidence type="ECO:0000256" key="11">
    <source>
        <dbReference type="ARBA" id="ARBA00022840"/>
    </source>
</evidence>
<gene>
    <name evidence="16 17" type="primary">coaX</name>
    <name evidence="17" type="ORF">MARSALSMR5_03551</name>
</gene>
<comment type="function">
    <text evidence="16">Catalyzes the phosphorylation of pantothenate (Pan), the first step in CoA biosynthesis.</text>
</comment>
<comment type="similarity">
    <text evidence="14 16">Belongs to the type III pantothenate kinase family.</text>
</comment>
<keyword evidence="7 16" id="KW-0963">Cytoplasm</keyword>
<dbReference type="Pfam" id="PF03309">
    <property type="entry name" value="Pan_kinase"/>
    <property type="match status" value="1"/>
</dbReference>
<proteinExistence type="inferred from homology"/>
<feature type="binding site" evidence="16">
    <location>
        <position position="175"/>
    </location>
    <ligand>
        <name>substrate</name>
    </ligand>
</feature>
<keyword evidence="8 16" id="KW-0808">Transferase</keyword>
<evidence type="ECO:0000256" key="9">
    <source>
        <dbReference type="ARBA" id="ARBA00022741"/>
    </source>
</evidence>
<evidence type="ECO:0000256" key="8">
    <source>
        <dbReference type="ARBA" id="ARBA00022679"/>
    </source>
</evidence>
<dbReference type="STRING" id="1420917.AU15_21860"/>
<feature type="active site" description="Proton acceptor" evidence="16">
    <location>
        <position position="100"/>
    </location>
</feature>
<evidence type="ECO:0000313" key="17">
    <source>
        <dbReference type="EMBL" id="ARM85579.1"/>
    </source>
</evidence>